<feature type="transmembrane region" description="Helical" evidence="1">
    <location>
        <begin position="122"/>
        <end position="143"/>
    </location>
</feature>
<reference evidence="4 5" key="1">
    <citation type="submission" date="2021-01" db="EMBL/GenBank/DDBJ databases">
        <title>Whole genome shotgun sequence of Actinoplanes durhamensis NBRC 14914.</title>
        <authorList>
            <person name="Komaki H."/>
            <person name="Tamura T."/>
        </authorList>
    </citation>
    <scope>NUCLEOTIDE SEQUENCE [LARGE SCALE GENOMIC DNA]</scope>
    <source>
        <strain evidence="4 5">NBRC 14914</strain>
    </source>
</reference>
<name>A0ABQ3YTD1_9ACTN</name>
<dbReference type="SUPFAM" id="SSF141868">
    <property type="entry name" value="EAL domain-like"/>
    <property type="match status" value="1"/>
</dbReference>
<evidence type="ECO:0008006" key="6">
    <source>
        <dbReference type="Google" id="ProtNLM"/>
    </source>
</evidence>
<feature type="transmembrane region" description="Helical" evidence="1">
    <location>
        <begin position="259"/>
        <end position="277"/>
    </location>
</feature>
<dbReference type="RefSeq" id="WP_203726448.1">
    <property type="nucleotide sequence ID" value="NZ_BAAATX010000003.1"/>
</dbReference>
<comment type="caution">
    <text evidence="4">The sequence shown here is derived from an EMBL/GenBank/DDBJ whole genome shotgun (WGS) entry which is preliminary data.</text>
</comment>
<accession>A0ABQ3YTD1</accession>
<dbReference type="PROSITE" id="PS50887">
    <property type="entry name" value="GGDEF"/>
    <property type="match status" value="1"/>
</dbReference>
<dbReference type="Gene3D" id="3.20.20.450">
    <property type="entry name" value="EAL domain"/>
    <property type="match status" value="1"/>
</dbReference>
<keyword evidence="5" id="KW-1185">Reference proteome</keyword>
<feature type="transmembrane region" description="Helical" evidence="1">
    <location>
        <begin position="283"/>
        <end position="304"/>
    </location>
</feature>
<dbReference type="Gene3D" id="3.30.70.270">
    <property type="match status" value="1"/>
</dbReference>
<evidence type="ECO:0000313" key="4">
    <source>
        <dbReference type="EMBL" id="GIE00828.1"/>
    </source>
</evidence>
<dbReference type="SMART" id="SM00267">
    <property type="entry name" value="GGDEF"/>
    <property type="match status" value="1"/>
</dbReference>
<dbReference type="InterPro" id="IPR029787">
    <property type="entry name" value="Nucleotide_cyclase"/>
</dbReference>
<evidence type="ECO:0000256" key="1">
    <source>
        <dbReference type="SAM" id="Phobius"/>
    </source>
</evidence>
<dbReference type="PANTHER" id="PTHR44757">
    <property type="entry name" value="DIGUANYLATE CYCLASE DGCP"/>
    <property type="match status" value="1"/>
</dbReference>
<dbReference type="InterPro" id="IPR000160">
    <property type="entry name" value="GGDEF_dom"/>
</dbReference>
<keyword evidence="1" id="KW-0472">Membrane</keyword>
<evidence type="ECO:0000259" key="3">
    <source>
        <dbReference type="PROSITE" id="PS50887"/>
    </source>
</evidence>
<protein>
    <recommendedName>
        <fullName evidence="6">Diguanylate cyclase/phosphodiesterase</fullName>
    </recommendedName>
</protein>
<feature type="transmembrane region" description="Helical" evidence="1">
    <location>
        <begin position="59"/>
        <end position="81"/>
    </location>
</feature>
<keyword evidence="1" id="KW-1133">Transmembrane helix</keyword>
<dbReference type="SMART" id="SM00052">
    <property type="entry name" value="EAL"/>
    <property type="match status" value="1"/>
</dbReference>
<dbReference type="PANTHER" id="PTHR44757:SF2">
    <property type="entry name" value="BIOFILM ARCHITECTURE MAINTENANCE PROTEIN MBAA"/>
    <property type="match status" value="1"/>
</dbReference>
<dbReference type="Pfam" id="PF00990">
    <property type="entry name" value="GGDEF"/>
    <property type="match status" value="1"/>
</dbReference>
<sequence>MRAWWTWLTVGVLVCLGYPLLPTGSVVSTLVYNGLGLTAVVVTVLGVRRNRPPNPRSWYLFAGGMLTFVAADVVYEVSGLILGTHPYPYYDDALYGLAYPMLWIGLLGASRGRRNYDRPRDLAGAIDAAVIAVGVGLIYWVFIIQPTLTAHDTPMLTRLVSVAYPTFDVLTCTVVTRMLTRTGSRSPSVLLLAAGCLLNLGCDVAWTMTETFAEYSGGIINSGFLLGYVAWAGAALHPSVYPRHRPLNAAANDFGRGRLSLLAACTLLVPAVLFIQGVRRDEINWLAVGLGAVALFLLVLARLAGFVGQVREQSVKLEDLAMRDELTGLANRRMFELSVTDAVAAGEAQVCLLDLNGFKVVNDLYGHTIGDRLLVAVAGRLSGALREQDVAARMGGDEFAVLMPGAGVTEGDAVVRRLAASLREPISVGGHELLIAATFGIADTAATGDPIELLRRADVAMYAAKEGGSRQHRRFTADLDDRAGEAARLGVEMRMGLDTGQFRMVYQPIVALPHGRTKYVESLVRWQHPERGFISPADFIPVAEQNGLIVELGEWILRTACDQFVVWRDRHGADAPQQISVNVSARQLNEPGFVAVVADVLACTGMDAGHLIIEVTETAVFGGGTAVQAVNDLKDLGVRIALDDFGTGHSSLGLLQTVPVDVLKVDKSFVDNLTMAGRHAVIATALIQVSNGLGLDAVAEGVETAEQAAELYRLGYLLAQGYHFGRPVAEPDFRVSEDLAVPVR</sequence>
<feature type="transmembrane region" description="Helical" evidence="1">
    <location>
        <begin position="27"/>
        <end position="47"/>
    </location>
</feature>
<dbReference type="PROSITE" id="PS50883">
    <property type="entry name" value="EAL"/>
    <property type="match status" value="1"/>
</dbReference>
<feature type="transmembrane region" description="Helical" evidence="1">
    <location>
        <begin position="155"/>
        <end position="176"/>
    </location>
</feature>
<dbReference type="InterPro" id="IPR035919">
    <property type="entry name" value="EAL_sf"/>
</dbReference>
<dbReference type="CDD" id="cd01948">
    <property type="entry name" value="EAL"/>
    <property type="match status" value="1"/>
</dbReference>
<evidence type="ECO:0000313" key="5">
    <source>
        <dbReference type="Proteomes" id="UP000637628"/>
    </source>
</evidence>
<feature type="transmembrane region" description="Helical" evidence="1">
    <location>
        <begin position="93"/>
        <end position="110"/>
    </location>
</feature>
<feature type="domain" description="GGDEF" evidence="3">
    <location>
        <begin position="346"/>
        <end position="477"/>
    </location>
</feature>
<keyword evidence="1" id="KW-0812">Transmembrane</keyword>
<dbReference type="CDD" id="cd01949">
    <property type="entry name" value="GGDEF"/>
    <property type="match status" value="1"/>
</dbReference>
<gene>
    <name evidence="4" type="ORF">Adu01nite_21780</name>
</gene>
<dbReference type="Proteomes" id="UP000637628">
    <property type="component" value="Unassembled WGS sequence"/>
</dbReference>
<dbReference type="InterPro" id="IPR043128">
    <property type="entry name" value="Rev_trsase/Diguanyl_cyclase"/>
</dbReference>
<evidence type="ECO:0000259" key="2">
    <source>
        <dbReference type="PROSITE" id="PS50883"/>
    </source>
</evidence>
<dbReference type="NCBIfam" id="TIGR00254">
    <property type="entry name" value="GGDEF"/>
    <property type="match status" value="1"/>
</dbReference>
<dbReference type="EMBL" id="BOML01000019">
    <property type="protein sequence ID" value="GIE00828.1"/>
    <property type="molecule type" value="Genomic_DNA"/>
</dbReference>
<dbReference type="SUPFAM" id="SSF55073">
    <property type="entry name" value="Nucleotide cyclase"/>
    <property type="match status" value="1"/>
</dbReference>
<dbReference type="InterPro" id="IPR052155">
    <property type="entry name" value="Biofilm_reg_signaling"/>
</dbReference>
<dbReference type="Pfam" id="PF00563">
    <property type="entry name" value="EAL"/>
    <property type="match status" value="1"/>
</dbReference>
<feature type="domain" description="EAL" evidence="2">
    <location>
        <begin position="486"/>
        <end position="741"/>
    </location>
</feature>
<dbReference type="InterPro" id="IPR001633">
    <property type="entry name" value="EAL_dom"/>
</dbReference>
<proteinExistence type="predicted"/>
<feature type="transmembrane region" description="Helical" evidence="1">
    <location>
        <begin position="218"/>
        <end position="238"/>
    </location>
</feature>
<organism evidence="4 5">
    <name type="scientific">Paractinoplanes durhamensis</name>
    <dbReference type="NCBI Taxonomy" id="113563"/>
    <lineage>
        <taxon>Bacteria</taxon>
        <taxon>Bacillati</taxon>
        <taxon>Actinomycetota</taxon>
        <taxon>Actinomycetes</taxon>
        <taxon>Micromonosporales</taxon>
        <taxon>Micromonosporaceae</taxon>
        <taxon>Paractinoplanes</taxon>
    </lineage>
</organism>